<sequence length="114" mass="13232">MEFPPLTEGTLRLYSMRFCPYAQRTRLVLAHKNIQYETVNVHLKPASAKPDWFLERNPLGMVPVLEKDGKVVYESTICNYFLEACYPDSKLLPSDPYQLAQDKMLMARFDKVIS</sequence>
<name>A0AA88Y050_PINIB</name>
<accession>A0AA88Y050</accession>
<dbReference type="SFLD" id="SFLDG00358">
    <property type="entry name" value="Main_(cytGST)"/>
    <property type="match status" value="1"/>
</dbReference>
<comment type="catalytic activity">
    <reaction evidence="2">
        <text>L-dehydroascorbate + 2 glutathione = glutathione disulfide + L-ascorbate</text>
        <dbReference type="Rhea" id="RHEA:24424"/>
        <dbReference type="ChEBI" id="CHEBI:38290"/>
        <dbReference type="ChEBI" id="CHEBI:57925"/>
        <dbReference type="ChEBI" id="CHEBI:58297"/>
        <dbReference type="ChEBI" id="CHEBI:58539"/>
        <dbReference type="EC" id="1.8.5.1"/>
    </reaction>
</comment>
<dbReference type="SUPFAM" id="SSF52833">
    <property type="entry name" value="Thioredoxin-like"/>
    <property type="match status" value="1"/>
</dbReference>
<evidence type="ECO:0000313" key="5">
    <source>
        <dbReference type="Proteomes" id="UP001186944"/>
    </source>
</evidence>
<dbReference type="EC" id="2.5.1.18" evidence="2"/>
<dbReference type="InterPro" id="IPR004045">
    <property type="entry name" value="Glutathione_S-Trfase_N"/>
</dbReference>
<dbReference type="FunFam" id="3.40.30.10:FF:000123">
    <property type="entry name" value="Glutathione transferase o1"/>
    <property type="match status" value="1"/>
</dbReference>
<dbReference type="GO" id="GO:0050610">
    <property type="term" value="F:methylarsonate reductase activity"/>
    <property type="evidence" value="ECO:0007669"/>
    <property type="project" value="UniProtKB-UniRule"/>
</dbReference>
<feature type="domain" description="GST N-terminal" evidence="3">
    <location>
        <begin position="9"/>
        <end position="90"/>
    </location>
</feature>
<comment type="similarity">
    <text evidence="1 2">Belongs to the GST superfamily. Omega family.</text>
</comment>
<dbReference type="InterPro" id="IPR005442">
    <property type="entry name" value="GST_omega"/>
</dbReference>
<dbReference type="GO" id="GO:0045174">
    <property type="term" value="F:glutathione dehydrogenase (ascorbate) activity"/>
    <property type="evidence" value="ECO:0007669"/>
    <property type="project" value="UniProtKB-UniRule"/>
</dbReference>
<dbReference type="GO" id="GO:0006749">
    <property type="term" value="P:glutathione metabolic process"/>
    <property type="evidence" value="ECO:0007669"/>
    <property type="project" value="UniProtKB-UniRule"/>
</dbReference>
<comment type="catalytic activity">
    <reaction evidence="2">
        <text>RX + glutathione = an S-substituted glutathione + a halide anion + H(+)</text>
        <dbReference type="Rhea" id="RHEA:16437"/>
        <dbReference type="ChEBI" id="CHEBI:15378"/>
        <dbReference type="ChEBI" id="CHEBI:16042"/>
        <dbReference type="ChEBI" id="CHEBI:17792"/>
        <dbReference type="ChEBI" id="CHEBI:57925"/>
        <dbReference type="ChEBI" id="CHEBI:90779"/>
        <dbReference type="EC" id="2.5.1.18"/>
    </reaction>
</comment>
<comment type="function">
    <text evidence="2">Exhibits glutathione-dependent thiol transferase activity. Has high dehydroascorbate reductase activity and may contribute to the recycling of ascorbic acid. Participates in the biotransformation of inorganic arsenic and reduces monomethylarsonic acid (MMA).</text>
</comment>
<proteinExistence type="inferred from homology"/>
<evidence type="ECO:0000256" key="1">
    <source>
        <dbReference type="ARBA" id="ARBA00011067"/>
    </source>
</evidence>
<dbReference type="Pfam" id="PF13409">
    <property type="entry name" value="GST_N_2"/>
    <property type="match status" value="1"/>
</dbReference>
<keyword evidence="5" id="KW-1185">Reference proteome</keyword>
<dbReference type="Gene3D" id="3.40.30.10">
    <property type="entry name" value="Glutaredoxin"/>
    <property type="match status" value="1"/>
</dbReference>
<dbReference type="EC" id="1.20.4.2" evidence="2"/>
<dbReference type="SFLD" id="SFLDS00019">
    <property type="entry name" value="Glutathione_Transferase_(cytos"/>
    <property type="match status" value="1"/>
</dbReference>
<dbReference type="EC" id="1.8.5.1" evidence="2"/>
<comment type="catalytic activity">
    <reaction evidence="2">
        <text>methylarsonate + 2 glutathione + H(+) = methylarsonous acid + glutathione disulfide + H2O</text>
        <dbReference type="Rhea" id="RHEA:15969"/>
        <dbReference type="ChEBI" id="CHEBI:15377"/>
        <dbReference type="ChEBI" id="CHEBI:15378"/>
        <dbReference type="ChEBI" id="CHEBI:17826"/>
        <dbReference type="ChEBI" id="CHEBI:33409"/>
        <dbReference type="ChEBI" id="CHEBI:57925"/>
        <dbReference type="ChEBI" id="CHEBI:58297"/>
        <dbReference type="EC" id="1.20.4.2"/>
    </reaction>
</comment>
<dbReference type="PANTHER" id="PTHR43968:SF6">
    <property type="entry name" value="GLUTATHIONE S-TRANSFERASE OMEGA"/>
    <property type="match status" value="1"/>
</dbReference>
<dbReference type="InterPro" id="IPR050983">
    <property type="entry name" value="GST_Omega/HSP26"/>
</dbReference>
<dbReference type="InterPro" id="IPR040079">
    <property type="entry name" value="Glutathione_S-Trfase"/>
</dbReference>
<dbReference type="PRINTS" id="PR01625">
    <property type="entry name" value="GSTRNSFRASEO"/>
</dbReference>
<dbReference type="AlphaFoldDB" id="A0AA88Y050"/>
<protein>
    <recommendedName>
        <fullName evidence="2">Glutathione S-transferase omega</fullName>
        <shortName evidence="2">GSTO</shortName>
        <ecNumber evidence="2">1.20.4.2</ecNumber>
        <ecNumber evidence="2">1.8.5.1</ecNumber>
        <ecNumber evidence="2">2.5.1.18</ecNumber>
    </recommendedName>
    <alternativeName>
        <fullName evidence="2">Glutathione-dependent dehydroascorbate reductase</fullName>
    </alternativeName>
    <alternativeName>
        <fullName evidence="2">Monomethylarsonic acid reductase</fullName>
    </alternativeName>
</protein>
<evidence type="ECO:0000259" key="3">
    <source>
        <dbReference type="PROSITE" id="PS50404"/>
    </source>
</evidence>
<dbReference type="GO" id="GO:0005737">
    <property type="term" value="C:cytoplasm"/>
    <property type="evidence" value="ECO:0007669"/>
    <property type="project" value="InterPro"/>
</dbReference>
<dbReference type="EMBL" id="VSWD01000012">
    <property type="protein sequence ID" value="KAK3086629.1"/>
    <property type="molecule type" value="Genomic_DNA"/>
</dbReference>
<organism evidence="4 5">
    <name type="scientific">Pinctada imbricata</name>
    <name type="common">Atlantic pearl-oyster</name>
    <name type="synonym">Pinctada martensii</name>
    <dbReference type="NCBI Taxonomy" id="66713"/>
    <lineage>
        <taxon>Eukaryota</taxon>
        <taxon>Metazoa</taxon>
        <taxon>Spiralia</taxon>
        <taxon>Lophotrochozoa</taxon>
        <taxon>Mollusca</taxon>
        <taxon>Bivalvia</taxon>
        <taxon>Autobranchia</taxon>
        <taxon>Pteriomorphia</taxon>
        <taxon>Pterioida</taxon>
        <taxon>Pterioidea</taxon>
        <taxon>Pteriidae</taxon>
        <taxon>Pinctada</taxon>
    </lineage>
</organism>
<evidence type="ECO:0000256" key="2">
    <source>
        <dbReference type="RuleBase" id="RU368071"/>
    </source>
</evidence>
<dbReference type="Proteomes" id="UP001186944">
    <property type="component" value="Unassembled WGS sequence"/>
</dbReference>
<dbReference type="PANTHER" id="PTHR43968">
    <property type="match status" value="1"/>
</dbReference>
<dbReference type="PROSITE" id="PS50404">
    <property type="entry name" value="GST_NTER"/>
    <property type="match status" value="1"/>
</dbReference>
<keyword evidence="2" id="KW-0808">Transferase</keyword>
<keyword evidence="2" id="KW-0560">Oxidoreductase</keyword>
<dbReference type="GO" id="GO:0004364">
    <property type="term" value="F:glutathione transferase activity"/>
    <property type="evidence" value="ECO:0007669"/>
    <property type="project" value="UniProtKB-UniRule"/>
</dbReference>
<comment type="caution">
    <text evidence="4">The sequence shown here is derived from an EMBL/GenBank/DDBJ whole genome shotgun (WGS) entry which is preliminary data.</text>
</comment>
<dbReference type="InterPro" id="IPR036249">
    <property type="entry name" value="Thioredoxin-like_sf"/>
</dbReference>
<gene>
    <name evidence="4" type="ORF">FSP39_021214</name>
</gene>
<evidence type="ECO:0000313" key="4">
    <source>
        <dbReference type="EMBL" id="KAK3086629.1"/>
    </source>
</evidence>
<reference evidence="4" key="1">
    <citation type="submission" date="2019-08" db="EMBL/GenBank/DDBJ databases">
        <title>The improved chromosome-level genome for the pearl oyster Pinctada fucata martensii using PacBio sequencing and Hi-C.</title>
        <authorList>
            <person name="Zheng Z."/>
        </authorList>
    </citation>
    <scope>NUCLEOTIDE SEQUENCE</scope>
    <source>
        <strain evidence="4">ZZ-2019</strain>
        <tissue evidence="4">Adductor muscle</tissue>
    </source>
</reference>